<name>A0ACB8RA71_9AGAM</name>
<gene>
    <name evidence="1" type="ORF">FA95DRAFT_812571</name>
</gene>
<dbReference type="Proteomes" id="UP000814033">
    <property type="component" value="Unassembled WGS sequence"/>
</dbReference>
<reference evidence="1" key="2">
    <citation type="journal article" date="2022" name="New Phytol.">
        <title>Evolutionary transition to the ectomycorrhizal habit in the genomes of a hyperdiverse lineage of mushroom-forming fungi.</title>
        <authorList>
            <person name="Looney B."/>
            <person name="Miyauchi S."/>
            <person name="Morin E."/>
            <person name="Drula E."/>
            <person name="Courty P.E."/>
            <person name="Kohler A."/>
            <person name="Kuo A."/>
            <person name="LaButti K."/>
            <person name="Pangilinan J."/>
            <person name="Lipzen A."/>
            <person name="Riley R."/>
            <person name="Andreopoulos W."/>
            <person name="He G."/>
            <person name="Johnson J."/>
            <person name="Nolan M."/>
            <person name="Tritt A."/>
            <person name="Barry K.W."/>
            <person name="Grigoriev I.V."/>
            <person name="Nagy L.G."/>
            <person name="Hibbett D."/>
            <person name="Henrissat B."/>
            <person name="Matheny P.B."/>
            <person name="Labbe J."/>
            <person name="Martin F.M."/>
        </authorList>
    </citation>
    <scope>NUCLEOTIDE SEQUENCE</scope>
    <source>
        <strain evidence="1">FP105234-sp</strain>
    </source>
</reference>
<sequence length="629" mass="67439">MDSSTAPPPHEKPIPRPYKCPYPLCGRAFSRLEHQTRHIRTHTGEKPFVCTFPTCEKRFSRSDELTRHSRIHNNDHRSSASGSHPGASRKDKDRVPSIGEEWDEDMGIEMLPKKKARSRANSDDEDAYARPIYAVPRRTQAASIDSAFSALSSIATDELFALEREEAVRRAEYEARHSAALRRVEHAARHAEILRSFGRVSKSAATSPVNTPYFGAGKDGYFGEYADEGEEEERERHSRSSTQNRRRLSGGMQAWQHEAFPMHPHASGHVVEGDRKRAHASWAQPYPPPHSRSHPAQHDESPSPISTDSELPLAVRESQSPRQSTVFAAGSNAHPPHPYATPSTSPFLGGLSTLNLHSAQPSRAPSPIMLPPPARGASPVEEYFRRGPRGVAESPPSTGLLGRKSKSSTELAYEPFSAPAFQHTFSNQRALSQSHLHSLSTPQLSSGPSSNGSSPGSYPHSLASGSGTAHIVAGSGTSSRAPSPLSWTTHPHSAQAPATNKSPPHHHLAHSVRVAFGMTPIHAHSQATAPPPPPVRGWHSGGTTPLRGAAPAGGGGGAAYSSSVPASRAGTPPIKLAPLRMPSPPGENADAMDEGDEMDVEPERKKVALPGFSEVEAATATGLGLGARA</sequence>
<evidence type="ECO:0000313" key="1">
    <source>
        <dbReference type="EMBL" id="KAI0040820.1"/>
    </source>
</evidence>
<dbReference type="EMBL" id="MU276165">
    <property type="protein sequence ID" value="KAI0040820.1"/>
    <property type="molecule type" value="Genomic_DNA"/>
</dbReference>
<comment type="caution">
    <text evidence="1">The sequence shown here is derived from an EMBL/GenBank/DDBJ whole genome shotgun (WGS) entry which is preliminary data.</text>
</comment>
<protein>
    <submittedName>
        <fullName evidence="1">Uncharacterized protein</fullName>
    </submittedName>
</protein>
<proteinExistence type="predicted"/>
<reference evidence="1" key="1">
    <citation type="submission" date="2021-02" db="EMBL/GenBank/DDBJ databases">
        <authorList>
            <consortium name="DOE Joint Genome Institute"/>
            <person name="Ahrendt S."/>
            <person name="Looney B.P."/>
            <person name="Miyauchi S."/>
            <person name="Morin E."/>
            <person name="Drula E."/>
            <person name="Courty P.E."/>
            <person name="Chicoki N."/>
            <person name="Fauchery L."/>
            <person name="Kohler A."/>
            <person name="Kuo A."/>
            <person name="Labutti K."/>
            <person name="Pangilinan J."/>
            <person name="Lipzen A."/>
            <person name="Riley R."/>
            <person name="Andreopoulos W."/>
            <person name="He G."/>
            <person name="Johnson J."/>
            <person name="Barry K.W."/>
            <person name="Grigoriev I.V."/>
            <person name="Nagy L."/>
            <person name="Hibbett D."/>
            <person name="Henrissat B."/>
            <person name="Matheny P.B."/>
            <person name="Labbe J."/>
            <person name="Martin F."/>
        </authorList>
    </citation>
    <scope>NUCLEOTIDE SEQUENCE</scope>
    <source>
        <strain evidence="1">FP105234-sp</strain>
    </source>
</reference>
<organism evidence="1 2">
    <name type="scientific">Auriscalpium vulgare</name>
    <dbReference type="NCBI Taxonomy" id="40419"/>
    <lineage>
        <taxon>Eukaryota</taxon>
        <taxon>Fungi</taxon>
        <taxon>Dikarya</taxon>
        <taxon>Basidiomycota</taxon>
        <taxon>Agaricomycotina</taxon>
        <taxon>Agaricomycetes</taxon>
        <taxon>Russulales</taxon>
        <taxon>Auriscalpiaceae</taxon>
        <taxon>Auriscalpium</taxon>
    </lineage>
</organism>
<accession>A0ACB8RA71</accession>
<keyword evidence="2" id="KW-1185">Reference proteome</keyword>
<evidence type="ECO:0000313" key="2">
    <source>
        <dbReference type="Proteomes" id="UP000814033"/>
    </source>
</evidence>